<dbReference type="Gene3D" id="2.160.20.80">
    <property type="entry name" value="E3 ubiquitin-protein ligase SopA"/>
    <property type="match status" value="1"/>
</dbReference>
<dbReference type="InterPro" id="IPR051082">
    <property type="entry name" value="Pentapeptide-BTB/POZ_domain"/>
</dbReference>
<sequence>MPVRWRVAYFVGVAILLVFLASRSLTSGSPSDHGRSCPHATDLSGRAVAGVDLSQQQLPCLNLERSTLSGSIQESDLSRANLHRAQLQTLWLNHVNLSGSDLTDAVGESANLTGVKLEGADLRRANLRGARLEDVGLQRSKLGAANLRAAGFTRSDLGGADVRGAELAGASFYDSNLRGARLDRAKLKSVVWSNVVCPDGTKSTADEQGTCDRHLTPAR</sequence>
<dbReference type="InterPro" id="IPR001646">
    <property type="entry name" value="5peptide_repeat"/>
</dbReference>
<evidence type="ECO:0000313" key="1">
    <source>
        <dbReference type="EMBL" id="GII25609.1"/>
    </source>
</evidence>
<proteinExistence type="predicted"/>
<evidence type="ECO:0000313" key="2">
    <source>
        <dbReference type="Proteomes" id="UP000599074"/>
    </source>
</evidence>
<dbReference type="SUPFAM" id="SSF141571">
    <property type="entry name" value="Pentapeptide repeat-like"/>
    <property type="match status" value="1"/>
</dbReference>
<name>A0A8J3X3L8_9ACTN</name>
<reference evidence="1" key="1">
    <citation type="submission" date="2021-01" db="EMBL/GenBank/DDBJ databases">
        <title>Whole genome shotgun sequence of Planosporangium mesophilum NBRC 109066.</title>
        <authorList>
            <person name="Komaki H."/>
            <person name="Tamura T."/>
        </authorList>
    </citation>
    <scope>NUCLEOTIDE SEQUENCE</scope>
    <source>
        <strain evidence="1">NBRC 109066</strain>
    </source>
</reference>
<dbReference type="Pfam" id="PF00805">
    <property type="entry name" value="Pentapeptide"/>
    <property type="match status" value="2"/>
</dbReference>
<dbReference type="Proteomes" id="UP000599074">
    <property type="component" value="Unassembled WGS sequence"/>
</dbReference>
<dbReference type="PANTHER" id="PTHR14136:SF17">
    <property type="entry name" value="BTB_POZ DOMAIN-CONTAINING PROTEIN KCTD9"/>
    <property type="match status" value="1"/>
</dbReference>
<organism evidence="1 2">
    <name type="scientific">Planosporangium mesophilum</name>
    <dbReference type="NCBI Taxonomy" id="689768"/>
    <lineage>
        <taxon>Bacteria</taxon>
        <taxon>Bacillati</taxon>
        <taxon>Actinomycetota</taxon>
        <taxon>Actinomycetes</taxon>
        <taxon>Micromonosporales</taxon>
        <taxon>Micromonosporaceae</taxon>
        <taxon>Planosporangium</taxon>
    </lineage>
</organism>
<keyword evidence="2" id="KW-1185">Reference proteome</keyword>
<protein>
    <recommendedName>
        <fullName evidence="3">Pentapeptide repeat-containing protein</fullName>
    </recommendedName>
</protein>
<dbReference type="AlphaFoldDB" id="A0A8J3X3L8"/>
<dbReference type="EMBL" id="BOON01000054">
    <property type="protein sequence ID" value="GII25609.1"/>
    <property type="molecule type" value="Genomic_DNA"/>
</dbReference>
<gene>
    <name evidence="1" type="ORF">Pme01_52060</name>
</gene>
<accession>A0A8J3X3L8</accession>
<comment type="caution">
    <text evidence="1">The sequence shown here is derived from an EMBL/GenBank/DDBJ whole genome shotgun (WGS) entry which is preliminary data.</text>
</comment>
<evidence type="ECO:0008006" key="3">
    <source>
        <dbReference type="Google" id="ProtNLM"/>
    </source>
</evidence>
<dbReference type="PANTHER" id="PTHR14136">
    <property type="entry name" value="BTB_POZ DOMAIN-CONTAINING PROTEIN KCTD9"/>
    <property type="match status" value="1"/>
</dbReference>